<dbReference type="GO" id="GO:0009378">
    <property type="term" value="F:four-way junction helicase activity"/>
    <property type="evidence" value="ECO:0007669"/>
    <property type="project" value="TreeGrafter"/>
</dbReference>
<dbReference type="GO" id="GO:0005634">
    <property type="term" value="C:nucleus"/>
    <property type="evidence" value="ECO:0007669"/>
    <property type="project" value="TreeGrafter"/>
</dbReference>
<comment type="caution">
    <text evidence="3">The sequence shown here is derived from an EMBL/GenBank/DDBJ whole genome shotgun (WGS) entry which is preliminary data.</text>
</comment>
<dbReference type="Gene3D" id="3.40.50.300">
    <property type="entry name" value="P-loop containing nucleotide triphosphate hydrolases"/>
    <property type="match status" value="1"/>
</dbReference>
<feature type="domain" description="Helicase ATP-binding" evidence="2">
    <location>
        <begin position="654"/>
        <end position="833"/>
    </location>
</feature>
<evidence type="ECO:0000256" key="1">
    <source>
        <dbReference type="ARBA" id="ARBA00005446"/>
    </source>
</evidence>
<dbReference type="Pfam" id="PF00270">
    <property type="entry name" value="DEAD"/>
    <property type="match status" value="1"/>
</dbReference>
<comment type="similarity">
    <text evidence="1">Belongs to the helicase family. RecQ subfamily.</text>
</comment>
<dbReference type="GO" id="GO:0043138">
    <property type="term" value="F:3'-5' DNA helicase activity"/>
    <property type="evidence" value="ECO:0007669"/>
    <property type="project" value="TreeGrafter"/>
</dbReference>
<dbReference type="EMBL" id="JABBWK010000004">
    <property type="protein sequence ID" value="KAG1906802.1"/>
    <property type="molecule type" value="Genomic_DNA"/>
</dbReference>
<reference evidence="3" key="1">
    <citation type="journal article" date="2020" name="New Phytol.">
        <title>Comparative genomics reveals dynamic genome evolution in host specialist ectomycorrhizal fungi.</title>
        <authorList>
            <person name="Lofgren L.A."/>
            <person name="Nguyen N.H."/>
            <person name="Vilgalys R."/>
            <person name="Ruytinx J."/>
            <person name="Liao H.L."/>
            <person name="Branco S."/>
            <person name="Kuo A."/>
            <person name="LaButti K."/>
            <person name="Lipzen A."/>
            <person name="Andreopoulos W."/>
            <person name="Pangilinan J."/>
            <person name="Riley R."/>
            <person name="Hundley H."/>
            <person name="Na H."/>
            <person name="Barry K."/>
            <person name="Grigoriev I.V."/>
            <person name="Stajich J.E."/>
            <person name="Kennedy P.G."/>
        </authorList>
    </citation>
    <scope>NUCLEOTIDE SEQUENCE</scope>
    <source>
        <strain evidence="3">FC203</strain>
    </source>
</reference>
<dbReference type="GO" id="GO:0005694">
    <property type="term" value="C:chromosome"/>
    <property type="evidence" value="ECO:0007669"/>
    <property type="project" value="TreeGrafter"/>
</dbReference>
<sequence length="862" mass="95423">MRIGYSYIPPSHVNRHPIILDWFADDHVGFTAIEDTHIKVTYVQEPSDVGYSHHSVYLNTRVYPGISVRFSGLVGGYQDLLCTLQSNQFVVPNGWRAKVTDPIANLAHNFFLNPEPHLRNILLDPVVQSPAPAHPVVGYTSLSPVATLFTSDAASLFSNSDIFSISENNWMNPAPVSPAASSIPLMLPPYDKPAIHVNTTLLPYGSVIGIQRLPVFIGCNLQVFTEGISYTSNYLKSHFTAAWTIISNARLMGRNYLTINIQGSEAAFKSYCVQVITEMQTIGNASPQPPESGLQCHETGETEILNLLHPDIIEILYAKRSAFIKSMRTCAQSFVEEPKKTCLGGFSLKTKTSEEAKALIQHLTNMTDWSSDVTSIAFMFDSNFNPYHNKALLAMLAHRIIRPIHGCVESLLTLFPESYTSIPKHLISRICALALMSDPWSWNIGLPHVVALMVRKQHFQLLEATGQYISLWHETPMNNIVVFILLSGDGFWGAEDMNAVLAADGGGDTPHCCRCTMASIGRMVRLGWFGELPGYSSEAIYPQALMYGGYVSDEYWLLEVWDDYDFFFEVVVNDINGIDVNNSPTPDIGSLSLNPHLHDNYNGDNRQQYQFSTNQQLSGQFNPLGGMTPSPLKMKPTHAGLPTHLNSIPDINTLSSSTVFPSSTVWIQSLSYASLTFSILAAFGAVLGKQWLNSYKGLTVVISPLIALMKDQVDALVDHGVKAANLDSILGAEWAAWVKQEVVSGHLKLLYVAPERLNNEGFIAMMSHVKISLLAIDESHCILQWGASFQPEYLKIVRFAEEMDVEHVLCLTATTTPNVAEDICKSFFIDTQKVLNASLALQVQVANTLDQKLDTLIPFLKS</sequence>
<evidence type="ECO:0000259" key="2">
    <source>
        <dbReference type="PROSITE" id="PS51192"/>
    </source>
</evidence>
<organism evidence="3 4">
    <name type="scientific">Suillus fuscotomentosus</name>
    <dbReference type="NCBI Taxonomy" id="1912939"/>
    <lineage>
        <taxon>Eukaryota</taxon>
        <taxon>Fungi</taxon>
        <taxon>Dikarya</taxon>
        <taxon>Basidiomycota</taxon>
        <taxon>Agaricomycotina</taxon>
        <taxon>Agaricomycetes</taxon>
        <taxon>Agaricomycetidae</taxon>
        <taxon>Boletales</taxon>
        <taxon>Suillineae</taxon>
        <taxon>Suillaceae</taxon>
        <taxon>Suillus</taxon>
    </lineage>
</organism>
<gene>
    <name evidence="3" type="ORF">F5891DRAFT_1238947</name>
</gene>
<protein>
    <recommendedName>
        <fullName evidence="2">Helicase ATP-binding domain-containing protein</fullName>
    </recommendedName>
</protein>
<evidence type="ECO:0000313" key="3">
    <source>
        <dbReference type="EMBL" id="KAG1906802.1"/>
    </source>
</evidence>
<dbReference type="GO" id="GO:0003676">
    <property type="term" value="F:nucleic acid binding"/>
    <property type="evidence" value="ECO:0007669"/>
    <property type="project" value="InterPro"/>
</dbReference>
<dbReference type="GO" id="GO:0005737">
    <property type="term" value="C:cytoplasm"/>
    <property type="evidence" value="ECO:0007669"/>
    <property type="project" value="TreeGrafter"/>
</dbReference>
<dbReference type="GO" id="GO:0000724">
    <property type="term" value="P:double-strand break repair via homologous recombination"/>
    <property type="evidence" value="ECO:0007669"/>
    <property type="project" value="TreeGrafter"/>
</dbReference>
<name>A0AAD4EIJ1_9AGAM</name>
<dbReference type="PANTHER" id="PTHR13710">
    <property type="entry name" value="DNA HELICASE RECQ FAMILY MEMBER"/>
    <property type="match status" value="1"/>
</dbReference>
<dbReference type="GeneID" id="64663982"/>
<dbReference type="PROSITE" id="PS51192">
    <property type="entry name" value="HELICASE_ATP_BIND_1"/>
    <property type="match status" value="1"/>
</dbReference>
<dbReference type="AlphaFoldDB" id="A0AAD4EIJ1"/>
<dbReference type="RefSeq" id="XP_041232377.1">
    <property type="nucleotide sequence ID" value="XM_041369684.1"/>
</dbReference>
<dbReference type="InterPro" id="IPR014001">
    <property type="entry name" value="Helicase_ATP-bd"/>
</dbReference>
<dbReference type="GO" id="GO:0005524">
    <property type="term" value="F:ATP binding"/>
    <property type="evidence" value="ECO:0007669"/>
    <property type="project" value="InterPro"/>
</dbReference>
<dbReference type="PANTHER" id="PTHR13710:SF120">
    <property type="entry name" value="BIFUNCTIONAL 3'-5' EXONUCLEASE_ATP-DEPENDENT HELICASE WRN"/>
    <property type="match status" value="1"/>
</dbReference>
<keyword evidence="4" id="KW-1185">Reference proteome</keyword>
<dbReference type="InterPro" id="IPR011545">
    <property type="entry name" value="DEAD/DEAH_box_helicase_dom"/>
</dbReference>
<accession>A0AAD4EIJ1</accession>
<dbReference type="SUPFAM" id="SSF52540">
    <property type="entry name" value="P-loop containing nucleoside triphosphate hydrolases"/>
    <property type="match status" value="1"/>
</dbReference>
<evidence type="ECO:0000313" key="4">
    <source>
        <dbReference type="Proteomes" id="UP001195769"/>
    </source>
</evidence>
<proteinExistence type="inferred from homology"/>
<dbReference type="Proteomes" id="UP001195769">
    <property type="component" value="Unassembled WGS sequence"/>
</dbReference>
<dbReference type="InterPro" id="IPR027417">
    <property type="entry name" value="P-loop_NTPase"/>
</dbReference>